<keyword evidence="4" id="KW-0804">Transcription</keyword>
<protein>
    <recommendedName>
        <fullName evidence="7">MADS-box domain-containing protein</fullName>
    </recommendedName>
</protein>
<evidence type="ECO:0000256" key="5">
    <source>
        <dbReference type="ARBA" id="ARBA00023242"/>
    </source>
</evidence>
<dbReference type="OMA" id="IPNENHN"/>
<feature type="coiled-coil region" evidence="6">
    <location>
        <begin position="114"/>
        <end position="141"/>
    </location>
</feature>
<dbReference type="Gene3D" id="3.40.1810.10">
    <property type="entry name" value="Transcription factor, MADS-box"/>
    <property type="match status" value="1"/>
</dbReference>
<sequence>MGRQKVKIARLESALNRRITYGKRMKGIAKKVKDLSHVCDVDVVVLMFHPNGKKATLCLGENRELLPILERYSKIGIQEREGRIRESQDLVKKMMRKIGHDVETQTPQPSMDESESLEEKAEKLKNKIKDVQEKINMATYRLSCWESPETVTNMDMLDDMEIIVRKNLQQLKLQKESMIVNEPAV</sequence>
<evidence type="ECO:0000256" key="6">
    <source>
        <dbReference type="SAM" id="Coils"/>
    </source>
</evidence>
<dbReference type="PRINTS" id="PR00404">
    <property type="entry name" value="MADSDOMAIN"/>
</dbReference>
<keyword evidence="3" id="KW-0238">DNA-binding</keyword>
<evidence type="ECO:0000259" key="7">
    <source>
        <dbReference type="PROSITE" id="PS50066"/>
    </source>
</evidence>
<dbReference type="AlphaFoldDB" id="A0A0K9PBK3"/>
<keyword evidence="6" id="KW-0175">Coiled coil</keyword>
<accession>A0A0K9PBK3</accession>
<organism evidence="8 9">
    <name type="scientific">Zostera marina</name>
    <name type="common">Eelgrass</name>
    <dbReference type="NCBI Taxonomy" id="29655"/>
    <lineage>
        <taxon>Eukaryota</taxon>
        <taxon>Viridiplantae</taxon>
        <taxon>Streptophyta</taxon>
        <taxon>Embryophyta</taxon>
        <taxon>Tracheophyta</taxon>
        <taxon>Spermatophyta</taxon>
        <taxon>Magnoliopsida</taxon>
        <taxon>Liliopsida</taxon>
        <taxon>Zosteraceae</taxon>
        <taxon>Zostera</taxon>
    </lineage>
</organism>
<dbReference type="Pfam" id="PF00319">
    <property type="entry name" value="SRF-TF"/>
    <property type="match status" value="1"/>
</dbReference>
<dbReference type="PROSITE" id="PS50066">
    <property type="entry name" value="MADS_BOX_2"/>
    <property type="match status" value="1"/>
</dbReference>
<comment type="caution">
    <text evidence="8">The sequence shown here is derived from an EMBL/GenBank/DDBJ whole genome shotgun (WGS) entry which is preliminary data.</text>
</comment>
<evidence type="ECO:0000313" key="9">
    <source>
        <dbReference type="Proteomes" id="UP000036987"/>
    </source>
</evidence>
<dbReference type="InterPro" id="IPR050142">
    <property type="entry name" value="MADS-box/MEF2_TF"/>
</dbReference>
<feature type="domain" description="MADS-box" evidence="7">
    <location>
        <begin position="1"/>
        <end position="53"/>
    </location>
</feature>
<dbReference type="InterPro" id="IPR036879">
    <property type="entry name" value="TF_MADSbox_sf"/>
</dbReference>
<proteinExistence type="predicted"/>
<dbReference type="Proteomes" id="UP000036987">
    <property type="component" value="Unassembled WGS sequence"/>
</dbReference>
<keyword evidence="2" id="KW-0805">Transcription regulation</keyword>
<evidence type="ECO:0000256" key="4">
    <source>
        <dbReference type="ARBA" id="ARBA00023163"/>
    </source>
</evidence>
<dbReference type="InterPro" id="IPR002100">
    <property type="entry name" value="TF_MADSbox"/>
</dbReference>
<dbReference type="SMART" id="SM00432">
    <property type="entry name" value="MADS"/>
    <property type="match status" value="1"/>
</dbReference>
<keyword evidence="5" id="KW-0539">Nucleus</keyword>
<dbReference type="GO" id="GO:0006357">
    <property type="term" value="P:regulation of transcription by RNA polymerase II"/>
    <property type="evidence" value="ECO:0000318"/>
    <property type="project" value="GO_Central"/>
</dbReference>
<evidence type="ECO:0000256" key="3">
    <source>
        <dbReference type="ARBA" id="ARBA00023125"/>
    </source>
</evidence>
<evidence type="ECO:0000256" key="2">
    <source>
        <dbReference type="ARBA" id="ARBA00023015"/>
    </source>
</evidence>
<dbReference type="SUPFAM" id="SSF55455">
    <property type="entry name" value="SRF-like"/>
    <property type="match status" value="1"/>
</dbReference>
<dbReference type="GO" id="GO:0000978">
    <property type="term" value="F:RNA polymerase II cis-regulatory region sequence-specific DNA binding"/>
    <property type="evidence" value="ECO:0000318"/>
    <property type="project" value="GO_Central"/>
</dbReference>
<gene>
    <name evidence="8" type="ORF">ZOSMA_2G03630</name>
</gene>
<dbReference type="GO" id="GO:0005634">
    <property type="term" value="C:nucleus"/>
    <property type="evidence" value="ECO:0007669"/>
    <property type="project" value="UniProtKB-SubCell"/>
</dbReference>
<evidence type="ECO:0000256" key="1">
    <source>
        <dbReference type="ARBA" id="ARBA00004123"/>
    </source>
</evidence>
<dbReference type="GO" id="GO:0000981">
    <property type="term" value="F:DNA-binding transcription factor activity, RNA polymerase II-specific"/>
    <property type="evidence" value="ECO:0000318"/>
    <property type="project" value="GO_Central"/>
</dbReference>
<dbReference type="EMBL" id="LFYR01000981">
    <property type="protein sequence ID" value="KMZ66346.1"/>
    <property type="molecule type" value="Genomic_DNA"/>
</dbReference>
<evidence type="ECO:0000313" key="8">
    <source>
        <dbReference type="EMBL" id="KMZ66346.1"/>
    </source>
</evidence>
<dbReference type="GO" id="GO:0046983">
    <property type="term" value="F:protein dimerization activity"/>
    <property type="evidence" value="ECO:0007669"/>
    <property type="project" value="InterPro"/>
</dbReference>
<comment type="subcellular location">
    <subcellularLocation>
        <location evidence="1">Nucleus</location>
    </subcellularLocation>
</comment>
<keyword evidence="9" id="KW-1185">Reference proteome</keyword>
<name>A0A0K9PBK3_ZOSMR</name>
<dbReference type="PANTHER" id="PTHR48019">
    <property type="entry name" value="SERUM RESPONSE FACTOR HOMOLOG"/>
    <property type="match status" value="1"/>
</dbReference>
<reference evidence="9" key="1">
    <citation type="journal article" date="2016" name="Nature">
        <title>The genome of the seagrass Zostera marina reveals angiosperm adaptation to the sea.</title>
        <authorList>
            <person name="Olsen J.L."/>
            <person name="Rouze P."/>
            <person name="Verhelst B."/>
            <person name="Lin Y.-C."/>
            <person name="Bayer T."/>
            <person name="Collen J."/>
            <person name="Dattolo E."/>
            <person name="De Paoli E."/>
            <person name="Dittami S."/>
            <person name="Maumus F."/>
            <person name="Michel G."/>
            <person name="Kersting A."/>
            <person name="Lauritano C."/>
            <person name="Lohaus R."/>
            <person name="Toepel M."/>
            <person name="Tonon T."/>
            <person name="Vanneste K."/>
            <person name="Amirebrahimi M."/>
            <person name="Brakel J."/>
            <person name="Bostroem C."/>
            <person name="Chovatia M."/>
            <person name="Grimwood J."/>
            <person name="Jenkins J.W."/>
            <person name="Jueterbock A."/>
            <person name="Mraz A."/>
            <person name="Stam W.T."/>
            <person name="Tice H."/>
            <person name="Bornberg-Bauer E."/>
            <person name="Green P.J."/>
            <person name="Pearson G.A."/>
            <person name="Procaccini G."/>
            <person name="Duarte C.M."/>
            <person name="Schmutz J."/>
            <person name="Reusch T.B.H."/>
            <person name="Van de Peer Y."/>
        </authorList>
    </citation>
    <scope>NUCLEOTIDE SEQUENCE [LARGE SCALE GENOMIC DNA]</scope>
    <source>
        <strain evidence="9">cv. Finnish</strain>
    </source>
</reference>
<dbReference type="OrthoDB" id="1898716at2759"/>